<evidence type="ECO:0000313" key="4">
    <source>
        <dbReference type="EMBL" id="HCE16334.1"/>
    </source>
</evidence>
<reference evidence="4 5" key="1">
    <citation type="journal article" date="2018" name="Nat. Biotechnol.">
        <title>A standardized bacterial taxonomy based on genome phylogeny substantially revises the tree of life.</title>
        <authorList>
            <person name="Parks D.H."/>
            <person name="Chuvochina M."/>
            <person name="Waite D.W."/>
            <person name="Rinke C."/>
            <person name="Skarshewski A."/>
            <person name="Chaumeil P.A."/>
            <person name="Hugenholtz P."/>
        </authorList>
    </citation>
    <scope>NUCLEOTIDE SEQUENCE [LARGE SCALE GENOMIC DNA]</scope>
    <source>
        <strain evidence="4">UBA8781</strain>
    </source>
</reference>
<protein>
    <submittedName>
        <fullName evidence="4">DNA-protecting protein DprA</fullName>
    </submittedName>
</protein>
<dbReference type="GO" id="GO:0009294">
    <property type="term" value="P:DNA-mediated transformation"/>
    <property type="evidence" value="ECO:0007669"/>
    <property type="project" value="InterPro"/>
</dbReference>
<dbReference type="RefSeq" id="WP_062189507.1">
    <property type="nucleotide sequence ID" value="NZ_DF967965.1"/>
</dbReference>
<evidence type="ECO:0000259" key="2">
    <source>
        <dbReference type="Pfam" id="PF02481"/>
    </source>
</evidence>
<gene>
    <name evidence="4" type="primary">dprA</name>
    <name evidence="4" type="ORF">DEQ80_00605</name>
</gene>
<dbReference type="STRING" id="229919.GCA_001050195_00543"/>
<evidence type="ECO:0000313" key="5">
    <source>
        <dbReference type="Proteomes" id="UP000264141"/>
    </source>
</evidence>
<dbReference type="InterPro" id="IPR057666">
    <property type="entry name" value="DrpA_SLOG"/>
</dbReference>
<feature type="domain" description="DprA winged helix" evidence="3">
    <location>
        <begin position="297"/>
        <end position="355"/>
    </location>
</feature>
<organism evidence="4 5">
    <name type="scientific">Anaerolinea thermolimosa</name>
    <dbReference type="NCBI Taxonomy" id="229919"/>
    <lineage>
        <taxon>Bacteria</taxon>
        <taxon>Bacillati</taxon>
        <taxon>Chloroflexota</taxon>
        <taxon>Anaerolineae</taxon>
        <taxon>Anaerolineales</taxon>
        <taxon>Anaerolineaceae</taxon>
        <taxon>Anaerolinea</taxon>
    </lineage>
</organism>
<dbReference type="InterPro" id="IPR041614">
    <property type="entry name" value="DprA_WH"/>
</dbReference>
<dbReference type="InterPro" id="IPR036388">
    <property type="entry name" value="WH-like_DNA-bd_sf"/>
</dbReference>
<dbReference type="InterPro" id="IPR003488">
    <property type="entry name" value="DprA"/>
</dbReference>
<dbReference type="Gene3D" id="1.10.10.10">
    <property type="entry name" value="Winged helix-like DNA-binding domain superfamily/Winged helix DNA-binding domain"/>
    <property type="match status" value="1"/>
</dbReference>
<accession>A0A3D1JD37</accession>
<dbReference type="PANTHER" id="PTHR43022">
    <property type="entry name" value="PROTEIN SMF"/>
    <property type="match status" value="1"/>
</dbReference>
<evidence type="ECO:0000259" key="3">
    <source>
        <dbReference type="Pfam" id="PF17782"/>
    </source>
</evidence>
<comment type="caution">
    <text evidence="4">The sequence shown here is derived from an EMBL/GenBank/DDBJ whole genome shotgun (WGS) entry which is preliminary data.</text>
</comment>
<dbReference type="Pfam" id="PF02481">
    <property type="entry name" value="DNA_processg_A"/>
    <property type="match status" value="1"/>
</dbReference>
<dbReference type="OrthoDB" id="9785707at2"/>
<comment type="similarity">
    <text evidence="1">Belongs to the DprA/Smf family.</text>
</comment>
<sequence length="370" mass="39831">MVPPDKVYWVGFNQVRGIGAVRVRALLDYFGSLEVAWQAPLEGLIAAGLPQKVAENVQLARGGDALERAWRIIEEKKITVLTWEDDAYPKRLRQIDQPPPVLYVRGELLEQDAWAVAIVGTRRVTGYGRQVAEEIATVLAQHGITVVSGLARGVDAVAHEAALRAGGRTIAVLGNGVDRVYPPEHLNLARRMIDQGAVMSDYAPGVPPDAVNFPPRNRIISGLSLASVVVEAGEESGALITAAFAADQGREVFAVPGNITSPHSKGTNRLIRDGAIPLLQPEDILEVLQLGKAPQQQAARQVLPVDETEASLLHVLVDEPRHVDEICALSGLPVDKVSATLVMMELKGLVRNLGGMCYSAVRENSPGYGR</sequence>
<dbReference type="InterPro" id="IPR010994">
    <property type="entry name" value="RuvA_2-like"/>
</dbReference>
<dbReference type="Pfam" id="PF17782">
    <property type="entry name" value="WHD_DprA"/>
    <property type="match status" value="1"/>
</dbReference>
<evidence type="ECO:0000256" key="1">
    <source>
        <dbReference type="ARBA" id="ARBA00006525"/>
    </source>
</evidence>
<dbReference type="PANTHER" id="PTHR43022:SF1">
    <property type="entry name" value="PROTEIN SMF"/>
    <property type="match status" value="1"/>
</dbReference>
<dbReference type="EMBL" id="DPBP01000003">
    <property type="protein sequence ID" value="HCE16334.1"/>
    <property type="molecule type" value="Genomic_DNA"/>
</dbReference>
<proteinExistence type="inferred from homology"/>
<name>A0A3D1JD37_9CHLR</name>
<dbReference type="NCBIfam" id="TIGR00732">
    <property type="entry name" value="dprA"/>
    <property type="match status" value="1"/>
</dbReference>
<dbReference type="AlphaFoldDB" id="A0A3D1JD37"/>
<dbReference type="Proteomes" id="UP000264141">
    <property type="component" value="Unassembled WGS sequence"/>
</dbReference>
<dbReference type="SUPFAM" id="SSF102405">
    <property type="entry name" value="MCP/YpsA-like"/>
    <property type="match status" value="1"/>
</dbReference>
<dbReference type="Gene3D" id="3.40.50.450">
    <property type="match status" value="1"/>
</dbReference>
<feature type="domain" description="Smf/DprA SLOG" evidence="2">
    <location>
        <begin position="80"/>
        <end position="288"/>
    </location>
</feature>
<dbReference type="SUPFAM" id="SSF47781">
    <property type="entry name" value="RuvA domain 2-like"/>
    <property type="match status" value="1"/>
</dbReference>